<keyword evidence="2" id="KW-1185">Reference proteome</keyword>
<dbReference type="Proteomes" id="UP000510621">
    <property type="component" value="Chromosome"/>
</dbReference>
<dbReference type="AlphaFoldDB" id="A0A7L6APE0"/>
<protein>
    <submittedName>
        <fullName evidence="1">Uncharacterized protein</fullName>
    </submittedName>
</protein>
<accession>A0A7L6APE0</accession>
<organism evidence="1 2">
    <name type="scientific">Candidatus Thiothrix singaporensis</name>
    <dbReference type="NCBI Taxonomy" id="2799669"/>
    <lineage>
        <taxon>Bacteria</taxon>
        <taxon>Pseudomonadati</taxon>
        <taxon>Pseudomonadota</taxon>
        <taxon>Gammaproteobacteria</taxon>
        <taxon>Thiotrichales</taxon>
        <taxon>Thiotrichaceae</taxon>
        <taxon>Thiothrix</taxon>
    </lineage>
</organism>
<evidence type="ECO:0000313" key="2">
    <source>
        <dbReference type="Proteomes" id="UP000510621"/>
    </source>
</evidence>
<dbReference type="KEGG" id="this:HZT40_04165"/>
<name>A0A7L6APE0_9GAMM</name>
<reference evidence="1" key="1">
    <citation type="submission" date="2020-06" db="EMBL/GenBank/DDBJ databases">
        <title>Analysis procedures for assessing recovery of high quality, complete, closed genomes from Nanopore long read metagenome sequencing.</title>
        <authorList>
            <person name="Bessarab I."/>
            <person name="Arumugam K."/>
            <person name="Haryono M."/>
            <person name="Liu X."/>
            <person name="Roy S."/>
            <person name="Zuniga-Montanez R.E."/>
            <person name="Qiu G."/>
            <person name="Drautz-Moses D.I."/>
            <person name="Law Y.Y."/>
            <person name="Wuertz S."/>
            <person name="Lauro F.M."/>
            <person name="Huson D.H."/>
            <person name="Williams R.B."/>
        </authorList>
    </citation>
    <scope>NUCLEOTIDE SEQUENCE [LARGE SCALE GENOMIC DNA]</scope>
    <source>
        <strain evidence="1">SSD2</strain>
    </source>
</reference>
<gene>
    <name evidence="1" type="ORF">HZT40_04165</name>
</gene>
<proteinExistence type="predicted"/>
<dbReference type="EMBL" id="CP059265">
    <property type="protein sequence ID" value="QLQ30933.1"/>
    <property type="molecule type" value="Genomic_DNA"/>
</dbReference>
<evidence type="ECO:0000313" key="1">
    <source>
        <dbReference type="EMBL" id="QLQ30933.1"/>
    </source>
</evidence>
<sequence>MNLEQNRNRTPEESQNIRDLQLQNHRAEQQKMADYLRPAPSVVTKIPNKAYVDNLNRLLPEIISLNISSLNTIRNAKILIDNELDYRTNELYNLMKNIVEECGSPIPEVSFPKVEPHTTIGLNNRLKEVRVILNKLTSKSIGLLNIGNGNISRSSDREIPSEIYELYYVIKDLKENFRHSAKLIV</sequence>